<dbReference type="OrthoDB" id="10502636at2759"/>
<comment type="caution">
    <text evidence="3">The sequence shown here is derived from an EMBL/GenBank/DDBJ whole genome shotgun (WGS) entry which is preliminary data.</text>
</comment>
<accession>A0A5B0P8L1</accession>
<feature type="chain" id="PRO_5023057665" evidence="2">
    <location>
        <begin position="19"/>
        <end position="625"/>
    </location>
</feature>
<keyword evidence="1" id="KW-0175">Coiled coil</keyword>
<organism evidence="3 4">
    <name type="scientific">Puccinia graminis f. sp. tritici</name>
    <dbReference type="NCBI Taxonomy" id="56615"/>
    <lineage>
        <taxon>Eukaryota</taxon>
        <taxon>Fungi</taxon>
        <taxon>Dikarya</taxon>
        <taxon>Basidiomycota</taxon>
        <taxon>Pucciniomycotina</taxon>
        <taxon>Pucciniomycetes</taxon>
        <taxon>Pucciniales</taxon>
        <taxon>Pucciniaceae</taxon>
        <taxon>Puccinia</taxon>
    </lineage>
</organism>
<sequence length="625" mass="73769">MLLQFVLISAWSITATLSALEFPWSSEAVTRRLAYRTNLQETPKKPVFIPEATPMQQSHSIPHNDKSPEAKHLKNGFLDNSEKLITSEYLGKIKEHPQVLRDRVLAIHQHMKVLTDEAILHNFGELVESKKGELEVFQNELEQLKDMNLFLRNQNKISQNPKIHQCLRKSQEYLTLFSQLKFCKVLGIEHSNMQKLLELIKPDHPYSKIVHQLTDGVLPTISKSKLKEVGNLYMEKIKKLINHYANQGHALQLLEEFPYNQRGTLPYILQTINFLYKHELVDGESVKKLFQDDHVLWITSLETINHLSHSLSLTGNEIKSGLEDLHEHWFWPFDYEFLGVLNIQDQDRMKLSILTKHIQDLHPEYRRLERRKDPLWNARWFSFVDCGPENIYMKKIKEIDYSPSYKSGLNNGKHQSTPKLNDQEKKIIEDDVEKLIMILSMMNKDIGTPFENQKESTYLLYMAASQMLDFLEQKFYPGVVEKKLNEMDDIPFYFEKKYKMLLQFSRFSNYLNLMDVYVRDEYKLKKLVKKNSLDRTVMKHNIYEKLMNLYGSYKEATSKLHHLLENSSEKAIQKEVDEEIQSWKKLLLFSDQLMQESRMIWRIKAGQPRRLDIDYSEDLKNLMPA</sequence>
<evidence type="ECO:0000313" key="3">
    <source>
        <dbReference type="EMBL" id="KAA1097333.1"/>
    </source>
</evidence>
<feature type="signal peptide" evidence="2">
    <location>
        <begin position="1"/>
        <end position="18"/>
    </location>
</feature>
<keyword evidence="2" id="KW-0732">Signal</keyword>
<evidence type="ECO:0000313" key="4">
    <source>
        <dbReference type="Proteomes" id="UP000324748"/>
    </source>
</evidence>
<name>A0A5B0P8L1_PUCGR</name>
<dbReference type="EMBL" id="VSWC01000066">
    <property type="protein sequence ID" value="KAA1097333.1"/>
    <property type="molecule type" value="Genomic_DNA"/>
</dbReference>
<feature type="coiled-coil region" evidence="1">
    <location>
        <begin position="127"/>
        <end position="154"/>
    </location>
</feature>
<keyword evidence="4" id="KW-1185">Reference proteome</keyword>
<dbReference type="Proteomes" id="UP000324748">
    <property type="component" value="Unassembled WGS sequence"/>
</dbReference>
<proteinExistence type="predicted"/>
<dbReference type="AlphaFoldDB" id="A0A5B0P8L1"/>
<gene>
    <name evidence="3" type="ORF">PGT21_003208</name>
</gene>
<evidence type="ECO:0000256" key="1">
    <source>
        <dbReference type="SAM" id="Coils"/>
    </source>
</evidence>
<reference evidence="3 4" key="1">
    <citation type="submission" date="2019-05" db="EMBL/GenBank/DDBJ databases">
        <title>Emergence of the Ug99 lineage of the wheat stem rust pathogen through somatic hybridization.</title>
        <authorList>
            <person name="Li F."/>
            <person name="Upadhyaya N.M."/>
            <person name="Sperschneider J."/>
            <person name="Matny O."/>
            <person name="Nguyen-Phuc H."/>
            <person name="Mago R."/>
            <person name="Raley C."/>
            <person name="Miller M.E."/>
            <person name="Silverstein K.A.T."/>
            <person name="Henningsen E."/>
            <person name="Hirsch C.D."/>
            <person name="Visser B."/>
            <person name="Pretorius Z.A."/>
            <person name="Steffenson B.J."/>
            <person name="Schwessinger B."/>
            <person name="Dodds P.N."/>
            <person name="Figueroa M."/>
        </authorList>
    </citation>
    <scope>NUCLEOTIDE SEQUENCE [LARGE SCALE GENOMIC DNA]</scope>
    <source>
        <strain evidence="3">21-0</strain>
    </source>
</reference>
<protein>
    <submittedName>
        <fullName evidence="3">Uncharacterized protein</fullName>
    </submittedName>
</protein>
<evidence type="ECO:0000256" key="2">
    <source>
        <dbReference type="SAM" id="SignalP"/>
    </source>
</evidence>